<evidence type="ECO:0000313" key="13">
    <source>
        <dbReference type="Proteomes" id="UP000756132"/>
    </source>
</evidence>
<dbReference type="EC" id="2.7.11.1" evidence="2"/>
<dbReference type="EMBL" id="CP090166">
    <property type="protein sequence ID" value="UJO15846.1"/>
    <property type="molecule type" value="Genomic_DNA"/>
</dbReference>
<evidence type="ECO:0000256" key="10">
    <source>
        <dbReference type="PROSITE-ProRule" id="PRU10141"/>
    </source>
</evidence>
<dbReference type="OrthoDB" id="310217at2759"/>
<dbReference type="GO" id="GO:0005524">
    <property type="term" value="F:ATP binding"/>
    <property type="evidence" value="ECO:0007669"/>
    <property type="project" value="UniProtKB-UniRule"/>
</dbReference>
<keyword evidence="5 10" id="KW-0547">Nucleotide-binding</keyword>
<gene>
    <name evidence="12" type="ORF">CLAFUR5_04210</name>
</gene>
<dbReference type="Pfam" id="PF00069">
    <property type="entry name" value="Pkinase"/>
    <property type="match status" value="1"/>
</dbReference>
<dbReference type="InterPro" id="IPR011009">
    <property type="entry name" value="Kinase-like_dom_sf"/>
</dbReference>
<keyword evidence="7 10" id="KW-0067">ATP-binding</keyword>
<comment type="similarity">
    <text evidence="1">Belongs to the protein kinase superfamily. NEK Ser/Thr protein kinase family. NIMA subfamily.</text>
</comment>
<dbReference type="PROSITE" id="PS50011">
    <property type="entry name" value="PROTEIN_KINASE_DOM"/>
    <property type="match status" value="1"/>
</dbReference>
<evidence type="ECO:0000256" key="2">
    <source>
        <dbReference type="ARBA" id="ARBA00012513"/>
    </source>
</evidence>
<dbReference type="SMART" id="SM00220">
    <property type="entry name" value="S_TKc"/>
    <property type="match status" value="1"/>
</dbReference>
<evidence type="ECO:0000256" key="6">
    <source>
        <dbReference type="ARBA" id="ARBA00022777"/>
    </source>
</evidence>
<keyword evidence="4" id="KW-0808">Transferase</keyword>
<accession>A0A9Q8LE34</accession>
<proteinExistence type="inferred from homology"/>
<evidence type="ECO:0000256" key="9">
    <source>
        <dbReference type="ARBA" id="ARBA00048679"/>
    </source>
</evidence>
<dbReference type="KEGG" id="ffu:CLAFUR5_04210"/>
<reference evidence="12" key="1">
    <citation type="submission" date="2021-12" db="EMBL/GenBank/DDBJ databases">
        <authorList>
            <person name="Zaccaron A."/>
            <person name="Stergiopoulos I."/>
        </authorList>
    </citation>
    <scope>NUCLEOTIDE SEQUENCE</scope>
    <source>
        <strain evidence="12">Race5_Kim</strain>
    </source>
</reference>
<keyword evidence="6" id="KW-0418">Kinase</keyword>
<evidence type="ECO:0000259" key="11">
    <source>
        <dbReference type="PROSITE" id="PS50011"/>
    </source>
</evidence>
<dbReference type="SUPFAM" id="SSF56112">
    <property type="entry name" value="Protein kinase-like (PK-like)"/>
    <property type="match status" value="1"/>
</dbReference>
<reference evidence="12" key="2">
    <citation type="journal article" date="2022" name="Microb. Genom.">
        <title>A chromosome-scale genome assembly of the tomato pathogen Cladosporium fulvum reveals a compartmentalized genome architecture and the presence of a dispensable chromosome.</title>
        <authorList>
            <person name="Zaccaron A.Z."/>
            <person name="Chen L.H."/>
            <person name="Samaras A."/>
            <person name="Stergiopoulos I."/>
        </authorList>
    </citation>
    <scope>NUCLEOTIDE SEQUENCE</scope>
    <source>
        <strain evidence="12">Race5_Kim</strain>
    </source>
</reference>
<evidence type="ECO:0000256" key="1">
    <source>
        <dbReference type="ARBA" id="ARBA00010886"/>
    </source>
</evidence>
<dbReference type="InterPro" id="IPR017441">
    <property type="entry name" value="Protein_kinase_ATP_BS"/>
</dbReference>
<dbReference type="InterPro" id="IPR000719">
    <property type="entry name" value="Prot_kinase_dom"/>
</dbReference>
<dbReference type="InterPro" id="IPR050660">
    <property type="entry name" value="NEK_Ser/Thr_kinase"/>
</dbReference>
<organism evidence="12 13">
    <name type="scientific">Passalora fulva</name>
    <name type="common">Tomato leaf mold</name>
    <name type="synonym">Cladosporium fulvum</name>
    <dbReference type="NCBI Taxonomy" id="5499"/>
    <lineage>
        <taxon>Eukaryota</taxon>
        <taxon>Fungi</taxon>
        <taxon>Dikarya</taxon>
        <taxon>Ascomycota</taxon>
        <taxon>Pezizomycotina</taxon>
        <taxon>Dothideomycetes</taxon>
        <taxon>Dothideomycetidae</taxon>
        <taxon>Mycosphaerellales</taxon>
        <taxon>Mycosphaerellaceae</taxon>
        <taxon>Fulvia</taxon>
    </lineage>
</organism>
<feature type="domain" description="Protein kinase" evidence="11">
    <location>
        <begin position="55"/>
        <end position="378"/>
    </location>
</feature>
<evidence type="ECO:0000256" key="3">
    <source>
        <dbReference type="ARBA" id="ARBA00022527"/>
    </source>
</evidence>
<dbReference type="Proteomes" id="UP000756132">
    <property type="component" value="Chromosome 4"/>
</dbReference>
<dbReference type="PANTHER" id="PTHR43671">
    <property type="entry name" value="SERINE/THREONINE-PROTEIN KINASE NEK"/>
    <property type="match status" value="1"/>
</dbReference>
<name>A0A9Q8LE34_PASFU</name>
<sequence length="446" mass="49912">MAAPAAQEFWNGDALPIYGDWDNDQVVNNLRYGSMFNSAAIASTIVSGSNVPGPWHGIECLGSGGSGQAVLYARFDAANAIRERLVVKKVQCAASDWYTPMKWPGPTDGNDDRNYNAGMNHSQSMETLIHRKLSRRRCNALLEYIGHSPVEQKHWRYRLFTQYADQGALDEVISYYRQHVREAPEWGNPEAFIWYCFQNLARAARVMECGDETLPEVSGWRSVVHRGIKPGNVLLQSPATYWTCSTVAAKLSDMDLAVETSTTDPNNPRAYQDAGTPGVFAPEQIRWINSNTRSVHDTPPMKSATNVFAIGLVYRVLSPGLDFSDGESVQMPLPPTGFPIGGAKYSATWTDLMRECLRYNPSERPSLSYILDTIEPRGLTADDMHFKGMRTAKLRGNTPWYDIGTSIHHLRGFNNDVYRIGLARGNTQPPRVPLPWRLKSCPHGRR</sequence>
<evidence type="ECO:0000256" key="5">
    <source>
        <dbReference type="ARBA" id="ARBA00022741"/>
    </source>
</evidence>
<keyword evidence="3" id="KW-0723">Serine/threonine-protein kinase</keyword>
<dbReference type="GO" id="GO:0004674">
    <property type="term" value="F:protein serine/threonine kinase activity"/>
    <property type="evidence" value="ECO:0007669"/>
    <property type="project" value="UniProtKB-KW"/>
</dbReference>
<evidence type="ECO:0000256" key="8">
    <source>
        <dbReference type="ARBA" id="ARBA00047899"/>
    </source>
</evidence>
<dbReference type="GeneID" id="71984088"/>
<dbReference type="PROSITE" id="PS00107">
    <property type="entry name" value="PROTEIN_KINASE_ATP"/>
    <property type="match status" value="1"/>
</dbReference>
<dbReference type="PANTHER" id="PTHR43671:SF98">
    <property type="entry name" value="SERINE_THREONINE-PROTEIN KINASE NEK11"/>
    <property type="match status" value="1"/>
</dbReference>
<dbReference type="GO" id="GO:0005634">
    <property type="term" value="C:nucleus"/>
    <property type="evidence" value="ECO:0007669"/>
    <property type="project" value="TreeGrafter"/>
</dbReference>
<comment type="catalytic activity">
    <reaction evidence="9">
        <text>L-seryl-[protein] + ATP = O-phospho-L-seryl-[protein] + ADP + H(+)</text>
        <dbReference type="Rhea" id="RHEA:17989"/>
        <dbReference type="Rhea" id="RHEA-COMP:9863"/>
        <dbReference type="Rhea" id="RHEA-COMP:11604"/>
        <dbReference type="ChEBI" id="CHEBI:15378"/>
        <dbReference type="ChEBI" id="CHEBI:29999"/>
        <dbReference type="ChEBI" id="CHEBI:30616"/>
        <dbReference type="ChEBI" id="CHEBI:83421"/>
        <dbReference type="ChEBI" id="CHEBI:456216"/>
        <dbReference type="EC" id="2.7.11.1"/>
    </reaction>
</comment>
<feature type="binding site" evidence="10">
    <location>
        <position position="89"/>
    </location>
    <ligand>
        <name>ATP</name>
        <dbReference type="ChEBI" id="CHEBI:30616"/>
    </ligand>
</feature>
<dbReference type="AlphaFoldDB" id="A0A9Q8LE34"/>
<comment type="catalytic activity">
    <reaction evidence="8">
        <text>L-threonyl-[protein] + ATP = O-phospho-L-threonyl-[protein] + ADP + H(+)</text>
        <dbReference type="Rhea" id="RHEA:46608"/>
        <dbReference type="Rhea" id="RHEA-COMP:11060"/>
        <dbReference type="Rhea" id="RHEA-COMP:11605"/>
        <dbReference type="ChEBI" id="CHEBI:15378"/>
        <dbReference type="ChEBI" id="CHEBI:30013"/>
        <dbReference type="ChEBI" id="CHEBI:30616"/>
        <dbReference type="ChEBI" id="CHEBI:61977"/>
        <dbReference type="ChEBI" id="CHEBI:456216"/>
        <dbReference type="EC" id="2.7.11.1"/>
    </reaction>
</comment>
<dbReference type="RefSeq" id="XP_047760212.1">
    <property type="nucleotide sequence ID" value="XM_047903358.1"/>
</dbReference>
<evidence type="ECO:0000256" key="4">
    <source>
        <dbReference type="ARBA" id="ARBA00022679"/>
    </source>
</evidence>
<evidence type="ECO:0000256" key="7">
    <source>
        <dbReference type="ARBA" id="ARBA00022840"/>
    </source>
</evidence>
<evidence type="ECO:0000313" key="12">
    <source>
        <dbReference type="EMBL" id="UJO15846.1"/>
    </source>
</evidence>
<keyword evidence="13" id="KW-1185">Reference proteome</keyword>
<dbReference type="Gene3D" id="1.10.510.10">
    <property type="entry name" value="Transferase(Phosphotransferase) domain 1"/>
    <property type="match status" value="1"/>
</dbReference>
<protein>
    <recommendedName>
        <fullName evidence="2">non-specific serine/threonine protein kinase</fullName>
        <ecNumber evidence="2">2.7.11.1</ecNumber>
    </recommendedName>
</protein>